<feature type="region of interest" description="Disordered" evidence="1">
    <location>
        <begin position="67"/>
        <end position="138"/>
    </location>
</feature>
<dbReference type="STRING" id="348802.A0A0D2F1G3"/>
<dbReference type="GeneID" id="25323778"/>
<gene>
    <name evidence="2" type="ORF">PV05_01870</name>
</gene>
<keyword evidence="3" id="KW-1185">Reference proteome</keyword>
<name>A0A0D2F1G3_9EURO</name>
<dbReference type="AlphaFoldDB" id="A0A0D2F1G3"/>
<protein>
    <recommendedName>
        <fullName evidence="4">F-box domain-containing protein</fullName>
    </recommendedName>
</protein>
<dbReference type="Proteomes" id="UP000054342">
    <property type="component" value="Unassembled WGS sequence"/>
</dbReference>
<dbReference type="HOGENOM" id="CLU_327325_0_0_1"/>
<accession>A0A0D2F1G3</accession>
<organism evidence="2 3">
    <name type="scientific">Exophiala xenobiotica</name>
    <dbReference type="NCBI Taxonomy" id="348802"/>
    <lineage>
        <taxon>Eukaryota</taxon>
        <taxon>Fungi</taxon>
        <taxon>Dikarya</taxon>
        <taxon>Ascomycota</taxon>
        <taxon>Pezizomycotina</taxon>
        <taxon>Eurotiomycetes</taxon>
        <taxon>Chaetothyriomycetidae</taxon>
        <taxon>Chaetothyriales</taxon>
        <taxon>Herpotrichiellaceae</taxon>
        <taxon>Exophiala</taxon>
    </lineage>
</organism>
<evidence type="ECO:0000256" key="1">
    <source>
        <dbReference type="SAM" id="MobiDB-lite"/>
    </source>
</evidence>
<feature type="compositionally biased region" description="Polar residues" evidence="1">
    <location>
        <begin position="32"/>
        <end position="51"/>
    </location>
</feature>
<proteinExistence type="predicted"/>
<evidence type="ECO:0000313" key="3">
    <source>
        <dbReference type="Proteomes" id="UP000054342"/>
    </source>
</evidence>
<feature type="region of interest" description="Disordered" evidence="1">
    <location>
        <begin position="1"/>
        <end position="51"/>
    </location>
</feature>
<dbReference type="EMBL" id="KN847317">
    <property type="protein sequence ID" value="KIW61788.1"/>
    <property type="molecule type" value="Genomic_DNA"/>
</dbReference>
<dbReference type="OrthoDB" id="2322499at2759"/>
<evidence type="ECO:0000313" key="2">
    <source>
        <dbReference type="EMBL" id="KIW61788.1"/>
    </source>
</evidence>
<dbReference type="RefSeq" id="XP_013322372.1">
    <property type="nucleotide sequence ID" value="XM_013466918.1"/>
</dbReference>
<sequence>MAESQSPSRGDASPKLGKPKNRSKPSFKVGYQSRNAPASSRQATLPQSSFQGKLNFVGRAIIAVEGPSKSGSENFAGPCPPAVTRRGRRSGPSDPRTFVINTPNNMTSGGKIKNPTRSRGLPKPNETAEDQEFESATRKRPRLGQVFRPSRPLKNSDQINSDVWQIILGYCKPKQLLEAKTMSREFYHLLSQRAGIWKESRLNHYGPDMPECPSSLTEQQYAYLLAGRGCQNPTCPRDQTFRVSWVFQVRLCSECFRQKTIRADDLPPHRRYMIDADESQDSPADDSRVWRTTLSDLLPQAKSDGRRYGGPRAVNDGANNWYRGNLRQYVFLKSAYARLESEYLELRSSNPSNAMVIDWLEQTHQKNMKFMTEVADFEHWYTNLPQSNEDFYHARVDYFEQRAAQLSPPMERPVLWNMAAFRRVLKVQVRPTERSWQLLKEKILPYRTQAERVHEYHVLMRITSPPGLTYGDLSMYDPQSLPSAPMLERFKRLKQRRSCRKRLLPSFVPEQEFILALARDELDRCMESGVADEDLLLLTLKNVFDTYAQLEDRPTGLNFDGTQGPYCLSLDDARMIVEEVMETKIDHLSQRGSIVFSSLRCRGCRRRDFTKTWSFTDAFEHILKAHASLVGEGMEFWQFAVPYTRDRPEWFPGRLEPKTEDAFPWYTVPWPRCLPLVPVHQEPWKLDDWHPAVTQIYVKLEKTPAISAFEGRQPRPNSLQDADFVANIRFAAQTLKGVWLDELCQMKIALKYAMALHTAGSMTEPPLETFKKGLAEIQIVNPAIDLQFRCGVCIQEGKVHHNARQVKYRIPIGDLLTHWEEKHQNHGFKWIEAMHLPSDSKVLVLINKADEKIREEKEEAREREAKIGDSIRKRPRLKNSVVMQARMAKDAFDELFPLVSGSSLPAEMEM</sequence>
<evidence type="ECO:0008006" key="4">
    <source>
        <dbReference type="Google" id="ProtNLM"/>
    </source>
</evidence>
<reference evidence="2 3" key="1">
    <citation type="submission" date="2015-01" db="EMBL/GenBank/DDBJ databases">
        <title>The Genome Sequence of Exophiala xenobiotica CBS118157.</title>
        <authorList>
            <consortium name="The Broad Institute Genomics Platform"/>
            <person name="Cuomo C."/>
            <person name="de Hoog S."/>
            <person name="Gorbushina A."/>
            <person name="Stielow B."/>
            <person name="Teixiera M."/>
            <person name="Abouelleil A."/>
            <person name="Chapman S.B."/>
            <person name="Priest M."/>
            <person name="Young S.K."/>
            <person name="Wortman J."/>
            <person name="Nusbaum C."/>
            <person name="Birren B."/>
        </authorList>
    </citation>
    <scope>NUCLEOTIDE SEQUENCE [LARGE SCALE GENOMIC DNA]</scope>
    <source>
        <strain evidence="2 3">CBS 118157</strain>
    </source>
</reference>
<feature type="compositionally biased region" description="Polar residues" evidence="1">
    <location>
        <begin position="99"/>
        <end position="108"/>
    </location>
</feature>